<reference evidence="16 17" key="1">
    <citation type="submission" date="2022-05" db="EMBL/GenBank/DDBJ databases">
        <authorList>
            <consortium name="Genoscope - CEA"/>
            <person name="William W."/>
        </authorList>
    </citation>
    <scope>NUCLEOTIDE SEQUENCE [LARGE SCALE GENOMIC DNA]</scope>
</reference>
<evidence type="ECO:0000256" key="1">
    <source>
        <dbReference type="ARBA" id="ARBA00004141"/>
    </source>
</evidence>
<keyword evidence="9 12" id="KW-0406">Ion transport</keyword>
<evidence type="ECO:0000256" key="10">
    <source>
        <dbReference type="ARBA" id="ARBA00023136"/>
    </source>
</evidence>
<sequence length="318" mass="35830">MNSLQKKTLSWVIAFIFAAVTGALIFSAVERPNADNESKRKRELLDDLKRAMENKYNMTPSDFDNFTKLSCEALSSGPTWDFVDGLKFAFETLTTIGYGAISPSTKTGQALCIVFAIIGIPVTILAFQAVGELISRGITVAITKIEKRCFRQDPTNVEAKCTAVTFALMLIMLLCGSVMQVYLEEWSFLVAVYYWLITFTTIGYGDYITGKKQVFWGVVFFLAWCTLGLCVFSSVLNAIAFYISKRRPCRRVCSCFTGDREMKDTNRNLQGNENSQEKKENEIKMNESKMNGRDESQMICHSVGENKEDTEYNSSTYV</sequence>
<evidence type="ECO:0000256" key="11">
    <source>
        <dbReference type="ARBA" id="ARBA00023303"/>
    </source>
</evidence>
<evidence type="ECO:0000256" key="9">
    <source>
        <dbReference type="ARBA" id="ARBA00023065"/>
    </source>
</evidence>
<protein>
    <recommendedName>
        <fullName evidence="15">Potassium channel domain-containing protein</fullName>
    </recommendedName>
</protein>
<feature type="region of interest" description="Disordered" evidence="13">
    <location>
        <begin position="266"/>
        <end position="294"/>
    </location>
</feature>
<keyword evidence="11 12" id="KW-0407">Ion channel</keyword>
<evidence type="ECO:0000256" key="2">
    <source>
        <dbReference type="ARBA" id="ARBA00006666"/>
    </source>
</evidence>
<feature type="transmembrane region" description="Helical" evidence="14">
    <location>
        <begin position="161"/>
        <end position="182"/>
    </location>
</feature>
<gene>
    <name evidence="16" type="ORF">PEVE_00038263</name>
</gene>
<feature type="transmembrane region" description="Helical" evidence="14">
    <location>
        <begin position="108"/>
        <end position="127"/>
    </location>
</feature>
<dbReference type="InterPro" id="IPR013099">
    <property type="entry name" value="K_chnl_dom"/>
</dbReference>
<evidence type="ECO:0000256" key="4">
    <source>
        <dbReference type="ARBA" id="ARBA00022538"/>
    </source>
</evidence>
<feature type="transmembrane region" description="Helical" evidence="14">
    <location>
        <begin position="214"/>
        <end position="243"/>
    </location>
</feature>
<keyword evidence="7" id="KW-0630">Potassium</keyword>
<dbReference type="SUPFAM" id="SSF81324">
    <property type="entry name" value="Voltage-gated potassium channels"/>
    <property type="match status" value="2"/>
</dbReference>
<dbReference type="InterPro" id="IPR003092">
    <property type="entry name" value="2pore_dom_K_chnl_TASK"/>
</dbReference>
<dbReference type="EMBL" id="CALNXI010000644">
    <property type="protein sequence ID" value="CAH3030621.1"/>
    <property type="molecule type" value="Genomic_DNA"/>
</dbReference>
<feature type="compositionally biased region" description="Basic and acidic residues" evidence="13">
    <location>
        <begin position="275"/>
        <end position="294"/>
    </location>
</feature>
<evidence type="ECO:0000256" key="7">
    <source>
        <dbReference type="ARBA" id="ARBA00022958"/>
    </source>
</evidence>
<name>A0ABN8MLN7_9CNID</name>
<feature type="domain" description="Potassium channel" evidence="15">
    <location>
        <begin position="79"/>
        <end position="135"/>
    </location>
</feature>
<proteinExistence type="inferred from homology"/>
<dbReference type="InterPro" id="IPR003280">
    <property type="entry name" value="2pore_dom_K_chnl"/>
</dbReference>
<keyword evidence="5 12" id="KW-0812">Transmembrane</keyword>
<keyword evidence="10 14" id="KW-0472">Membrane</keyword>
<evidence type="ECO:0000256" key="13">
    <source>
        <dbReference type="SAM" id="MobiDB-lite"/>
    </source>
</evidence>
<keyword evidence="8 14" id="KW-1133">Transmembrane helix</keyword>
<evidence type="ECO:0000256" key="3">
    <source>
        <dbReference type="ARBA" id="ARBA00022448"/>
    </source>
</evidence>
<keyword evidence="6" id="KW-0631">Potassium channel</keyword>
<feature type="transmembrane region" description="Helical" evidence="14">
    <location>
        <begin position="9"/>
        <end position="29"/>
    </location>
</feature>
<dbReference type="PANTHER" id="PTHR11003:SF345">
    <property type="entry name" value="TWIK FAMILY OF POTASSIUM CHANNELS PROTEIN 18"/>
    <property type="match status" value="1"/>
</dbReference>
<dbReference type="Gene3D" id="1.10.287.70">
    <property type="match status" value="1"/>
</dbReference>
<dbReference type="Proteomes" id="UP001159427">
    <property type="component" value="Unassembled WGS sequence"/>
</dbReference>
<comment type="similarity">
    <text evidence="2 12">Belongs to the two pore domain potassium channel (TC 1.A.1.8) family.</text>
</comment>
<dbReference type="Pfam" id="PF07885">
    <property type="entry name" value="Ion_trans_2"/>
    <property type="match status" value="2"/>
</dbReference>
<organism evidence="16 17">
    <name type="scientific">Porites evermanni</name>
    <dbReference type="NCBI Taxonomy" id="104178"/>
    <lineage>
        <taxon>Eukaryota</taxon>
        <taxon>Metazoa</taxon>
        <taxon>Cnidaria</taxon>
        <taxon>Anthozoa</taxon>
        <taxon>Hexacorallia</taxon>
        <taxon>Scleractinia</taxon>
        <taxon>Fungiina</taxon>
        <taxon>Poritidae</taxon>
        <taxon>Porites</taxon>
    </lineage>
</organism>
<evidence type="ECO:0000256" key="14">
    <source>
        <dbReference type="SAM" id="Phobius"/>
    </source>
</evidence>
<evidence type="ECO:0000259" key="15">
    <source>
        <dbReference type="Pfam" id="PF07885"/>
    </source>
</evidence>
<evidence type="ECO:0000256" key="6">
    <source>
        <dbReference type="ARBA" id="ARBA00022826"/>
    </source>
</evidence>
<keyword evidence="4" id="KW-0633">Potassium transport</keyword>
<comment type="caution">
    <text evidence="16">The sequence shown here is derived from an EMBL/GenBank/DDBJ whole genome shotgun (WGS) entry which is preliminary data.</text>
</comment>
<evidence type="ECO:0000313" key="16">
    <source>
        <dbReference type="EMBL" id="CAH3030621.1"/>
    </source>
</evidence>
<evidence type="ECO:0000256" key="12">
    <source>
        <dbReference type="RuleBase" id="RU003857"/>
    </source>
</evidence>
<keyword evidence="3 12" id="KW-0813">Transport</keyword>
<evidence type="ECO:0000256" key="5">
    <source>
        <dbReference type="ARBA" id="ARBA00022692"/>
    </source>
</evidence>
<comment type="subcellular location">
    <subcellularLocation>
        <location evidence="1">Membrane</location>
        <topology evidence="1">Multi-pass membrane protein</topology>
    </subcellularLocation>
</comment>
<keyword evidence="17" id="KW-1185">Reference proteome</keyword>
<evidence type="ECO:0000256" key="8">
    <source>
        <dbReference type="ARBA" id="ARBA00022989"/>
    </source>
</evidence>
<dbReference type="PRINTS" id="PR01333">
    <property type="entry name" value="2POREKCHANEL"/>
</dbReference>
<accession>A0ABN8MLN7</accession>
<feature type="domain" description="Potassium channel" evidence="15">
    <location>
        <begin position="170"/>
        <end position="243"/>
    </location>
</feature>
<feature type="transmembrane region" description="Helical" evidence="14">
    <location>
        <begin position="188"/>
        <end position="207"/>
    </location>
</feature>
<dbReference type="PRINTS" id="PR01095">
    <property type="entry name" value="TASKCHANNEL"/>
</dbReference>
<evidence type="ECO:0000313" key="17">
    <source>
        <dbReference type="Proteomes" id="UP001159427"/>
    </source>
</evidence>
<dbReference type="PANTHER" id="PTHR11003">
    <property type="entry name" value="POTASSIUM CHANNEL, SUBFAMILY K"/>
    <property type="match status" value="1"/>
</dbReference>